<organism evidence="13 14">
    <name type="scientific">Geothrix limicola</name>
    <dbReference type="NCBI Taxonomy" id="2927978"/>
    <lineage>
        <taxon>Bacteria</taxon>
        <taxon>Pseudomonadati</taxon>
        <taxon>Acidobacteriota</taxon>
        <taxon>Holophagae</taxon>
        <taxon>Holophagales</taxon>
        <taxon>Holophagaceae</taxon>
        <taxon>Geothrix</taxon>
    </lineage>
</organism>
<keyword evidence="9" id="KW-0902">Two-component regulatory system</keyword>
<dbReference type="InterPro" id="IPR005467">
    <property type="entry name" value="His_kinase_dom"/>
</dbReference>
<dbReference type="RefSeq" id="WP_285574651.1">
    <property type="nucleotide sequence ID" value="NZ_BSDE01000003.1"/>
</dbReference>
<dbReference type="Gene3D" id="3.30.450.20">
    <property type="entry name" value="PAS domain"/>
    <property type="match status" value="1"/>
</dbReference>
<dbReference type="PANTHER" id="PTHR43065">
    <property type="entry name" value="SENSOR HISTIDINE KINASE"/>
    <property type="match status" value="1"/>
</dbReference>
<keyword evidence="5" id="KW-0808">Transferase</keyword>
<dbReference type="Pfam" id="PF02518">
    <property type="entry name" value="HATPase_c"/>
    <property type="match status" value="1"/>
</dbReference>
<accession>A0ABQ5QH40</accession>
<dbReference type="InterPro" id="IPR035965">
    <property type="entry name" value="PAS-like_dom_sf"/>
</dbReference>
<evidence type="ECO:0000256" key="9">
    <source>
        <dbReference type="ARBA" id="ARBA00023012"/>
    </source>
</evidence>
<dbReference type="PROSITE" id="PS50885">
    <property type="entry name" value="HAMP"/>
    <property type="match status" value="1"/>
</dbReference>
<evidence type="ECO:0000256" key="3">
    <source>
        <dbReference type="ARBA" id="ARBA00012438"/>
    </source>
</evidence>
<dbReference type="PROSITE" id="PS50109">
    <property type="entry name" value="HIS_KIN"/>
    <property type="match status" value="1"/>
</dbReference>
<dbReference type="SMART" id="SM00091">
    <property type="entry name" value="PAS"/>
    <property type="match status" value="1"/>
</dbReference>
<comment type="caution">
    <text evidence="13">The sequence shown here is derived from an EMBL/GenBank/DDBJ whole genome shotgun (WGS) entry which is preliminary data.</text>
</comment>
<evidence type="ECO:0000256" key="8">
    <source>
        <dbReference type="ARBA" id="ARBA00022840"/>
    </source>
</evidence>
<evidence type="ECO:0000313" key="13">
    <source>
        <dbReference type="EMBL" id="GLH73490.1"/>
    </source>
</evidence>
<keyword evidence="7" id="KW-0418">Kinase</keyword>
<evidence type="ECO:0000256" key="2">
    <source>
        <dbReference type="ARBA" id="ARBA00004370"/>
    </source>
</evidence>
<protein>
    <recommendedName>
        <fullName evidence="3">histidine kinase</fullName>
        <ecNumber evidence="3">2.7.13.3</ecNumber>
    </recommendedName>
</protein>
<gene>
    <name evidence="13" type="ORF">GETHLI_19920</name>
</gene>
<dbReference type="NCBIfam" id="TIGR00229">
    <property type="entry name" value="sensory_box"/>
    <property type="match status" value="1"/>
</dbReference>
<keyword evidence="4" id="KW-0597">Phosphoprotein</keyword>
<feature type="domain" description="PAS" evidence="11">
    <location>
        <begin position="112"/>
        <end position="157"/>
    </location>
</feature>
<dbReference type="InterPro" id="IPR004358">
    <property type="entry name" value="Sig_transdc_His_kin-like_C"/>
</dbReference>
<dbReference type="InterPro" id="IPR003660">
    <property type="entry name" value="HAMP_dom"/>
</dbReference>
<reference evidence="13 14" key="1">
    <citation type="journal article" date="2023" name="Antonie Van Leeuwenhoek">
        <title>Mesoterricola silvestris gen. nov., sp. nov., Mesoterricola sediminis sp. nov., Geothrix oryzae sp. nov., Geothrix edaphica sp. nov., Geothrix rubra sp. nov., and Geothrix limicola sp. nov., six novel members of Acidobacteriota isolated from soils.</title>
        <authorList>
            <person name="Itoh H."/>
            <person name="Sugisawa Y."/>
            <person name="Mise K."/>
            <person name="Xu Z."/>
            <person name="Kuniyasu M."/>
            <person name="Ushijima N."/>
            <person name="Kawano K."/>
            <person name="Kobayashi E."/>
            <person name="Shiratori Y."/>
            <person name="Masuda Y."/>
            <person name="Senoo K."/>
        </authorList>
    </citation>
    <scope>NUCLEOTIDE SEQUENCE [LARGE SCALE GENOMIC DNA]</scope>
    <source>
        <strain evidence="13 14">Red804</strain>
    </source>
</reference>
<feature type="domain" description="HAMP" evidence="12">
    <location>
        <begin position="54"/>
        <end position="107"/>
    </location>
</feature>
<dbReference type="Gene3D" id="3.30.565.10">
    <property type="entry name" value="Histidine kinase-like ATPase, C-terminal domain"/>
    <property type="match status" value="1"/>
</dbReference>
<feature type="domain" description="Histidine kinase" evidence="10">
    <location>
        <begin position="227"/>
        <end position="431"/>
    </location>
</feature>
<keyword evidence="14" id="KW-1185">Reference proteome</keyword>
<evidence type="ECO:0000313" key="14">
    <source>
        <dbReference type="Proteomes" id="UP001165069"/>
    </source>
</evidence>
<evidence type="ECO:0000259" key="11">
    <source>
        <dbReference type="PROSITE" id="PS50112"/>
    </source>
</evidence>
<dbReference type="Proteomes" id="UP001165069">
    <property type="component" value="Unassembled WGS sequence"/>
</dbReference>
<evidence type="ECO:0000256" key="6">
    <source>
        <dbReference type="ARBA" id="ARBA00022741"/>
    </source>
</evidence>
<dbReference type="PRINTS" id="PR00344">
    <property type="entry name" value="BCTRLSENSOR"/>
</dbReference>
<comment type="subcellular location">
    <subcellularLocation>
        <location evidence="2">Membrane</location>
    </subcellularLocation>
</comment>
<dbReference type="EC" id="2.7.13.3" evidence="3"/>
<evidence type="ECO:0000256" key="5">
    <source>
        <dbReference type="ARBA" id="ARBA00022679"/>
    </source>
</evidence>
<comment type="catalytic activity">
    <reaction evidence="1">
        <text>ATP + protein L-histidine = ADP + protein N-phospho-L-histidine.</text>
        <dbReference type="EC" id="2.7.13.3"/>
    </reaction>
</comment>
<evidence type="ECO:0000256" key="1">
    <source>
        <dbReference type="ARBA" id="ARBA00000085"/>
    </source>
</evidence>
<dbReference type="SUPFAM" id="SSF55874">
    <property type="entry name" value="ATPase domain of HSP90 chaperone/DNA topoisomerase II/histidine kinase"/>
    <property type="match status" value="1"/>
</dbReference>
<keyword evidence="8" id="KW-0067">ATP-binding</keyword>
<dbReference type="Gene3D" id="6.10.340.10">
    <property type="match status" value="1"/>
</dbReference>
<dbReference type="InterPro" id="IPR000014">
    <property type="entry name" value="PAS"/>
</dbReference>
<sequence>MNHARSLQRAALLALLPVLLAAGLCLAPVPRWLMGAALGAALLLAVERLRALGRLAERPLQTLSNLLAAIREGDYSFRARTPTSADALGDVFRELNTLSELLQQQRTKAMEATALLRSVMEEIDVAVFAFDEEGRLQLVNRAGEAFLGQRQAHLLGRPAAELGLAEALAEEGPGLLDLALPGRVGRFERRRGAFRQAGRPHQLLVLSDLTRPLREEERQAWQRLIRVLGHEINNSLAPIQSLSGSIATLLERQGPEWQEDAAQGLAIIGSRAQALGRFMESYTRLARLPEPQLREVDAGALAHKLAALEQRLPVAVEEGPAMGFPGDADQLEQALINLLRNAVDSALTCGGGVRIGWRRAGSWIEFLIEDEGTGLPPSGNLFVPFFTTKPGGSGIGLVLARQVAEGHRGSLHLANREPRGARAVLRLPLKG</sequence>
<dbReference type="SMART" id="SM00304">
    <property type="entry name" value="HAMP"/>
    <property type="match status" value="1"/>
</dbReference>
<name>A0ABQ5QH40_9BACT</name>
<dbReference type="PANTHER" id="PTHR43065:SF46">
    <property type="entry name" value="C4-DICARBOXYLATE TRANSPORT SENSOR PROTEIN DCTB"/>
    <property type="match status" value="1"/>
</dbReference>
<dbReference type="EMBL" id="BSDE01000003">
    <property type="protein sequence ID" value="GLH73490.1"/>
    <property type="molecule type" value="Genomic_DNA"/>
</dbReference>
<dbReference type="Pfam" id="PF00989">
    <property type="entry name" value="PAS"/>
    <property type="match status" value="1"/>
</dbReference>
<dbReference type="PROSITE" id="PS50112">
    <property type="entry name" value="PAS"/>
    <property type="match status" value="1"/>
</dbReference>
<dbReference type="InterPro" id="IPR003594">
    <property type="entry name" value="HATPase_dom"/>
</dbReference>
<evidence type="ECO:0000259" key="12">
    <source>
        <dbReference type="PROSITE" id="PS50885"/>
    </source>
</evidence>
<evidence type="ECO:0000256" key="4">
    <source>
        <dbReference type="ARBA" id="ARBA00022553"/>
    </source>
</evidence>
<dbReference type="InterPro" id="IPR013767">
    <property type="entry name" value="PAS_fold"/>
</dbReference>
<dbReference type="InterPro" id="IPR036890">
    <property type="entry name" value="HATPase_C_sf"/>
</dbReference>
<dbReference type="CDD" id="cd00130">
    <property type="entry name" value="PAS"/>
    <property type="match status" value="1"/>
</dbReference>
<dbReference type="SMART" id="SM00387">
    <property type="entry name" value="HATPase_c"/>
    <property type="match status" value="1"/>
</dbReference>
<dbReference type="SUPFAM" id="SSF55785">
    <property type="entry name" value="PYP-like sensor domain (PAS domain)"/>
    <property type="match status" value="1"/>
</dbReference>
<proteinExistence type="predicted"/>
<keyword evidence="6" id="KW-0547">Nucleotide-binding</keyword>
<evidence type="ECO:0000256" key="7">
    <source>
        <dbReference type="ARBA" id="ARBA00022777"/>
    </source>
</evidence>
<evidence type="ECO:0000259" key="10">
    <source>
        <dbReference type="PROSITE" id="PS50109"/>
    </source>
</evidence>